<sequence>MSASNVSYGQSEVVISQDRSEGMTSEAVVLCRHGAKALMHTSWTLGNLGRRFHHCDAWDGKCLFFNTDFVMDIENFSFNVILLFVLILIQGNDYTFFQWYDPPCTGREREVMCLLVRQSNVLKEKVKGLEEMCTHQKMNSTLLSRMLQKMMP</sequence>
<keyword evidence="2" id="KW-1185">Reference proteome</keyword>
<dbReference type="EMBL" id="JARPOI010000016">
    <property type="protein sequence ID" value="KAJ9145905.1"/>
    <property type="molecule type" value="Genomic_DNA"/>
</dbReference>
<name>A0ABQ9KRC4_HEVBR</name>
<organism evidence="1 2">
    <name type="scientific">Hevea brasiliensis</name>
    <name type="common">Para rubber tree</name>
    <name type="synonym">Siphonia brasiliensis</name>
    <dbReference type="NCBI Taxonomy" id="3981"/>
    <lineage>
        <taxon>Eukaryota</taxon>
        <taxon>Viridiplantae</taxon>
        <taxon>Streptophyta</taxon>
        <taxon>Embryophyta</taxon>
        <taxon>Tracheophyta</taxon>
        <taxon>Spermatophyta</taxon>
        <taxon>Magnoliopsida</taxon>
        <taxon>eudicotyledons</taxon>
        <taxon>Gunneridae</taxon>
        <taxon>Pentapetalae</taxon>
        <taxon>rosids</taxon>
        <taxon>fabids</taxon>
        <taxon>Malpighiales</taxon>
        <taxon>Euphorbiaceae</taxon>
        <taxon>Crotonoideae</taxon>
        <taxon>Micrandreae</taxon>
        <taxon>Hevea</taxon>
    </lineage>
</organism>
<accession>A0ABQ9KRC4</accession>
<dbReference type="Proteomes" id="UP001174677">
    <property type="component" value="Chromosome 16"/>
</dbReference>
<gene>
    <name evidence="1" type="ORF">P3X46_028233</name>
</gene>
<proteinExistence type="predicted"/>
<comment type="caution">
    <text evidence="1">The sequence shown here is derived from an EMBL/GenBank/DDBJ whole genome shotgun (WGS) entry which is preliminary data.</text>
</comment>
<evidence type="ECO:0000313" key="1">
    <source>
        <dbReference type="EMBL" id="KAJ9145905.1"/>
    </source>
</evidence>
<evidence type="ECO:0000313" key="2">
    <source>
        <dbReference type="Proteomes" id="UP001174677"/>
    </source>
</evidence>
<reference evidence="1" key="1">
    <citation type="journal article" date="2023" name="Plant Biotechnol. J.">
        <title>Chromosome-level wild Hevea brasiliensis genome provides new tools for genomic-assisted breeding and valuable loci to elevate rubber yield.</title>
        <authorList>
            <person name="Cheng H."/>
            <person name="Song X."/>
            <person name="Hu Y."/>
            <person name="Wu T."/>
            <person name="Yang Q."/>
            <person name="An Z."/>
            <person name="Feng S."/>
            <person name="Deng Z."/>
            <person name="Wu W."/>
            <person name="Zeng X."/>
            <person name="Tu M."/>
            <person name="Wang X."/>
            <person name="Huang H."/>
        </authorList>
    </citation>
    <scope>NUCLEOTIDE SEQUENCE</scope>
    <source>
        <strain evidence="1">MT/VB/25A 57/8</strain>
    </source>
</reference>
<protein>
    <submittedName>
        <fullName evidence="1">Uncharacterized protein</fullName>
    </submittedName>
</protein>
<dbReference type="PANTHER" id="PTHR33248">
    <property type="entry name" value="ZINC ION-BINDING PROTEIN"/>
    <property type="match status" value="1"/>
</dbReference>